<dbReference type="KEGG" id="mca:MCA1323"/>
<sequence>MMLLSFCSAYVLIARNPGVPWGDATENDQLCGTAVEMYTGAAGTFAIFRP</sequence>
<gene>
    <name evidence="1" type="ordered locus">MCA1323</name>
</gene>
<evidence type="ECO:0000313" key="1">
    <source>
        <dbReference type="EMBL" id="AAU92640.1"/>
    </source>
</evidence>
<dbReference type="HOGENOM" id="CLU_3119644_0_0_6"/>
<accession>Q609B2</accession>
<organism evidence="1 2">
    <name type="scientific">Methylococcus capsulatus (strain ATCC 33009 / NCIMB 11132 / Bath)</name>
    <dbReference type="NCBI Taxonomy" id="243233"/>
    <lineage>
        <taxon>Bacteria</taxon>
        <taxon>Pseudomonadati</taxon>
        <taxon>Pseudomonadota</taxon>
        <taxon>Gammaproteobacteria</taxon>
        <taxon>Methylococcales</taxon>
        <taxon>Methylococcaceae</taxon>
        <taxon>Methylococcus</taxon>
    </lineage>
</organism>
<reference evidence="1 2" key="1">
    <citation type="journal article" date="2004" name="PLoS Biol.">
        <title>Genomic insights into methanotrophy: the complete genome sequence of Methylococcus capsulatus (Bath).</title>
        <authorList>
            <person name="Ward N.L."/>
            <person name="Larsen O."/>
            <person name="Sakwa J."/>
            <person name="Bruseth L."/>
            <person name="Khouri H.M."/>
            <person name="Durkin A.S."/>
            <person name="Dimitrov G."/>
            <person name="Jiang L."/>
            <person name="Scanlan D."/>
            <person name="Kang K.H."/>
            <person name="Lewis M.R."/>
            <person name="Nelson K.E."/>
            <person name="Methe B.A."/>
            <person name="Wu M."/>
            <person name="Heidelberg J.F."/>
            <person name="Paulsen I.T."/>
            <person name="Fouts D.E."/>
            <person name="Ravel J."/>
            <person name="Tettelin H."/>
            <person name="Ren Q."/>
            <person name="Read T.D."/>
            <person name="DeBoy R.T."/>
            <person name="Seshadri R."/>
            <person name="Salzberg S.L."/>
            <person name="Jensen H.B."/>
            <person name="Birkeland N.K."/>
            <person name="Nelson W.C."/>
            <person name="Dodson R.J."/>
            <person name="Grindhaug S.H."/>
            <person name="Holt I.E."/>
            <person name="Eidhammer I."/>
            <person name="Jonasen I."/>
            <person name="Vanaken S."/>
            <person name="Utterback T.R."/>
            <person name="Feldblyum T.V."/>
            <person name="Fraser C.M."/>
            <person name="Lillehaug J.R."/>
            <person name="Eisen J.A."/>
        </authorList>
    </citation>
    <scope>NUCLEOTIDE SEQUENCE [LARGE SCALE GENOMIC DNA]</scope>
    <source>
        <strain evidence="2">ATCC 33009 / NCIMB 11132 / Bath</strain>
    </source>
</reference>
<name>Q609B2_METCA</name>
<evidence type="ECO:0000313" key="2">
    <source>
        <dbReference type="Proteomes" id="UP000006821"/>
    </source>
</evidence>
<dbReference type="EMBL" id="AE017282">
    <property type="protein sequence ID" value="AAU92640.1"/>
    <property type="molecule type" value="Genomic_DNA"/>
</dbReference>
<dbReference type="Proteomes" id="UP000006821">
    <property type="component" value="Chromosome"/>
</dbReference>
<protein>
    <submittedName>
        <fullName evidence="1">Uncharacterized protein</fullName>
    </submittedName>
</protein>
<dbReference type="AlphaFoldDB" id="Q609B2"/>
<proteinExistence type="predicted"/>